<dbReference type="PANTHER" id="PTHR42756:SF1">
    <property type="entry name" value="TRANSCRIPTIONAL REPRESSOR OF EMRAB OPERON"/>
    <property type="match status" value="1"/>
</dbReference>
<evidence type="ECO:0000259" key="4">
    <source>
        <dbReference type="PROSITE" id="PS50995"/>
    </source>
</evidence>
<name>A0A150Q236_SORCE</name>
<dbReference type="PANTHER" id="PTHR42756">
    <property type="entry name" value="TRANSCRIPTIONAL REGULATOR, MARR"/>
    <property type="match status" value="1"/>
</dbReference>
<feature type="domain" description="HTH marR-type" evidence="4">
    <location>
        <begin position="14"/>
        <end position="148"/>
    </location>
</feature>
<evidence type="ECO:0000256" key="3">
    <source>
        <dbReference type="ARBA" id="ARBA00023163"/>
    </source>
</evidence>
<dbReference type="InterPro" id="IPR036388">
    <property type="entry name" value="WH-like_DNA-bd_sf"/>
</dbReference>
<keyword evidence="3" id="KW-0804">Transcription</keyword>
<protein>
    <submittedName>
        <fullName evidence="5">MarR family transcriptional regulator</fullName>
    </submittedName>
</protein>
<keyword evidence="2" id="KW-0238">DNA-binding</keyword>
<dbReference type="GO" id="GO:0003700">
    <property type="term" value="F:DNA-binding transcription factor activity"/>
    <property type="evidence" value="ECO:0007669"/>
    <property type="project" value="InterPro"/>
</dbReference>
<dbReference type="Proteomes" id="UP000075604">
    <property type="component" value="Unassembled WGS sequence"/>
</dbReference>
<keyword evidence="1" id="KW-0805">Transcription regulation</keyword>
<dbReference type="PRINTS" id="PR00598">
    <property type="entry name" value="HTHMARR"/>
</dbReference>
<dbReference type="SUPFAM" id="SSF46785">
    <property type="entry name" value="Winged helix' DNA-binding domain"/>
    <property type="match status" value="1"/>
</dbReference>
<evidence type="ECO:0000256" key="1">
    <source>
        <dbReference type="ARBA" id="ARBA00023015"/>
    </source>
</evidence>
<dbReference type="Pfam" id="PF01047">
    <property type="entry name" value="MarR"/>
    <property type="match status" value="1"/>
</dbReference>
<comment type="caution">
    <text evidence="5">The sequence shown here is derived from an EMBL/GenBank/DDBJ whole genome shotgun (WGS) entry which is preliminary data.</text>
</comment>
<evidence type="ECO:0000313" key="5">
    <source>
        <dbReference type="EMBL" id="KYF61970.1"/>
    </source>
</evidence>
<gene>
    <name evidence="5" type="ORF">BE04_29340</name>
</gene>
<accession>A0A150Q236</accession>
<proteinExistence type="predicted"/>
<dbReference type="EMBL" id="JELX01000749">
    <property type="protein sequence ID" value="KYF61970.1"/>
    <property type="molecule type" value="Genomic_DNA"/>
</dbReference>
<dbReference type="GO" id="GO:0003677">
    <property type="term" value="F:DNA binding"/>
    <property type="evidence" value="ECO:0007669"/>
    <property type="project" value="UniProtKB-KW"/>
</dbReference>
<dbReference type="Gene3D" id="1.10.10.10">
    <property type="entry name" value="Winged helix-like DNA-binding domain superfamily/Winged helix DNA-binding domain"/>
    <property type="match status" value="1"/>
</dbReference>
<dbReference type="PROSITE" id="PS01117">
    <property type="entry name" value="HTH_MARR_1"/>
    <property type="match status" value="1"/>
</dbReference>
<dbReference type="SMART" id="SM00347">
    <property type="entry name" value="HTH_MARR"/>
    <property type="match status" value="1"/>
</dbReference>
<evidence type="ECO:0000256" key="2">
    <source>
        <dbReference type="ARBA" id="ARBA00023125"/>
    </source>
</evidence>
<organism evidence="5 6">
    <name type="scientific">Sorangium cellulosum</name>
    <name type="common">Polyangium cellulosum</name>
    <dbReference type="NCBI Taxonomy" id="56"/>
    <lineage>
        <taxon>Bacteria</taxon>
        <taxon>Pseudomonadati</taxon>
        <taxon>Myxococcota</taxon>
        <taxon>Polyangia</taxon>
        <taxon>Polyangiales</taxon>
        <taxon>Polyangiaceae</taxon>
        <taxon>Sorangium</taxon>
    </lineage>
</organism>
<sequence>MRDQFTAEGGIILDNALGYWIARVYLSSRAAMYRRFRAHGVEITPEQWMVLVRLWEQEGVTQTHLAERTFRDVPTMSRILALMERDGLVERRRDPTDRRARLVYLTARGRTLRKALSGEAKALVDELRAGIPEEDLLTTRRTLQRLLANLEPEG</sequence>
<reference evidence="5 6" key="1">
    <citation type="submission" date="2014-02" db="EMBL/GenBank/DDBJ databases">
        <title>The small core and large imbalanced accessory genome model reveals a collaborative survival strategy of Sorangium cellulosum strains in nature.</title>
        <authorList>
            <person name="Han K."/>
            <person name="Peng R."/>
            <person name="Blom J."/>
            <person name="Li Y.-Z."/>
        </authorList>
    </citation>
    <scope>NUCLEOTIDE SEQUENCE [LARGE SCALE GENOMIC DNA]</scope>
    <source>
        <strain evidence="5 6">So0157-18</strain>
    </source>
</reference>
<dbReference type="InterPro" id="IPR000835">
    <property type="entry name" value="HTH_MarR-typ"/>
</dbReference>
<evidence type="ECO:0000313" key="6">
    <source>
        <dbReference type="Proteomes" id="UP000075604"/>
    </source>
</evidence>
<dbReference type="AlphaFoldDB" id="A0A150Q236"/>
<dbReference type="InterPro" id="IPR023187">
    <property type="entry name" value="Tscrpt_reg_MarR-type_CS"/>
</dbReference>
<dbReference type="PROSITE" id="PS50995">
    <property type="entry name" value="HTH_MARR_2"/>
    <property type="match status" value="1"/>
</dbReference>
<dbReference type="InterPro" id="IPR036390">
    <property type="entry name" value="WH_DNA-bd_sf"/>
</dbReference>